<dbReference type="GO" id="GO:0003677">
    <property type="term" value="F:DNA binding"/>
    <property type="evidence" value="ECO:0007669"/>
    <property type="project" value="UniProtKB-KW"/>
</dbReference>
<feature type="domain" description="HTH CENPB-type" evidence="5">
    <location>
        <begin position="75"/>
        <end position="105"/>
    </location>
</feature>
<evidence type="ECO:0008006" key="8">
    <source>
        <dbReference type="Google" id="ProtNLM"/>
    </source>
</evidence>
<feature type="region of interest" description="Disordered" evidence="4">
    <location>
        <begin position="194"/>
        <end position="213"/>
    </location>
</feature>
<dbReference type="AlphaFoldDB" id="A0A7R9I3N1"/>
<dbReference type="EMBL" id="OD568019">
    <property type="protein sequence ID" value="CAD7446448.1"/>
    <property type="molecule type" value="Genomic_DNA"/>
</dbReference>
<evidence type="ECO:0000259" key="5">
    <source>
        <dbReference type="Pfam" id="PF03221"/>
    </source>
</evidence>
<feature type="region of interest" description="Disordered" evidence="4">
    <location>
        <begin position="137"/>
        <end position="159"/>
    </location>
</feature>
<evidence type="ECO:0000256" key="2">
    <source>
        <dbReference type="ARBA" id="ARBA00023125"/>
    </source>
</evidence>
<dbReference type="InterPro" id="IPR009057">
    <property type="entry name" value="Homeodomain-like_sf"/>
</dbReference>
<dbReference type="SUPFAM" id="SSF46689">
    <property type="entry name" value="Homeodomain-like"/>
    <property type="match status" value="2"/>
</dbReference>
<dbReference type="Pfam" id="PF04218">
    <property type="entry name" value="CENP-B_N"/>
    <property type="match status" value="1"/>
</dbReference>
<sequence>MSGKRTFLTLMKKYEINQEVDEKKITKTKIARQHGIPKSTPFTILKTREEIVNAVQKEGHNLKAKNFKGVTHAILEQVMLEWFSQHRVKNVPINGPMMQRKADEFSMRMVVITNCFRHAYFVLPVNEETTVYVLPTTASAEDPDDPPPVDANSQAGPYTEPQLAPDCTFEESIAADDDITVWGTLDTADIIREQQESSDEEGEEEMEEEPEDIPKTKDVLKAGDVYSRALKENCENEFLLEVDEIPNHRGKCREFINSHWSGGNDPVPKSFGVRNITKEHWQNHVIEVEATMWDIDRLIEKLHDSVMINLKDNSMMIVTLI</sequence>
<proteinExistence type="predicted"/>
<dbReference type="InterPro" id="IPR006600">
    <property type="entry name" value="HTH_CenpB_DNA-bd_dom"/>
</dbReference>
<dbReference type="InterPro" id="IPR007889">
    <property type="entry name" value="HTH_Psq"/>
</dbReference>
<feature type="compositionally biased region" description="Acidic residues" evidence="4">
    <location>
        <begin position="196"/>
        <end position="211"/>
    </location>
</feature>
<feature type="domain" description="HTH psq-type" evidence="6">
    <location>
        <begin position="4"/>
        <end position="51"/>
    </location>
</feature>
<accession>A0A7R9I3N1</accession>
<evidence type="ECO:0000259" key="6">
    <source>
        <dbReference type="Pfam" id="PF04218"/>
    </source>
</evidence>
<name>A0A7R9I3N1_9NEOP</name>
<keyword evidence="2" id="KW-0238">DNA-binding</keyword>
<evidence type="ECO:0000256" key="3">
    <source>
        <dbReference type="ARBA" id="ARBA00023242"/>
    </source>
</evidence>
<comment type="subcellular location">
    <subcellularLocation>
        <location evidence="1">Nucleus</location>
    </subcellularLocation>
</comment>
<reference evidence="7" key="1">
    <citation type="submission" date="2020-11" db="EMBL/GenBank/DDBJ databases">
        <authorList>
            <person name="Tran Van P."/>
        </authorList>
    </citation>
    <scope>NUCLEOTIDE SEQUENCE</scope>
</reference>
<evidence type="ECO:0000313" key="7">
    <source>
        <dbReference type="EMBL" id="CAD7446448.1"/>
    </source>
</evidence>
<evidence type="ECO:0000256" key="1">
    <source>
        <dbReference type="ARBA" id="ARBA00004123"/>
    </source>
</evidence>
<dbReference type="Pfam" id="PF03221">
    <property type="entry name" value="HTH_Tnp_Tc5"/>
    <property type="match status" value="1"/>
</dbReference>
<keyword evidence="3" id="KW-0539">Nucleus</keyword>
<dbReference type="GO" id="GO:0005634">
    <property type="term" value="C:nucleus"/>
    <property type="evidence" value="ECO:0007669"/>
    <property type="project" value="UniProtKB-SubCell"/>
</dbReference>
<evidence type="ECO:0000256" key="4">
    <source>
        <dbReference type="SAM" id="MobiDB-lite"/>
    </source>
</evidence>
<protein>
    <recommendedName>
        <fullName evidence="8">HTH psq-type domain-containing protein</fullName>
    </recommendedName>
</protein>
<dbReference type="Gene3D" id="1.10.10.60">
    <property type="entry name" value="Homeodomain-like"/>
    <property type="match status" value="2"/>
</dbReference>
<organism evidence="7">
    <name type="scientific">Timema bartmani</name>
    <dbReference type="NCBI Taxonomy" id="61472"/>
    <lineage>
        <taxon>Eukaryota</taxon>
        <taxon>Metazoa</taxon>
        <taxon>Ecdysozoa</taxon>
        <taxon>Arthropoda</taxon>
        <taxon>Hexapoda</taxon>
        <taxon>Insecta</taxon>
        <taxon>Pterygota</taxon>
        <taxon>Neoptera</taxon>
        <taxon>Polyneoptera</taxon>
        <taxon>Phasmatodea</taxon>
        <taxon>Timematodea</taxon>
        <taxon>Timematoidea</taxon>
        <taxon>Timematidae</taxon>
        <taxon>Timema</taxon>
    </lineage>
</organism>
<gene>
    <name evidence="7" type="ORF">TBIB3V08_LOCUS8779</name>
</gene>